<feature type="compositionally biased region" description="Polar residues" evidence="1">
    <location>
        <begin position="138"/>
        <end position="157"/>
    </location>
</feature>
<dbReference type="Proteomes" id="UP000579523">
    <property type="component" value="Unassembled WGS sequence"/>
</dbReference>
<accession>A0A7W7VA98</accession>
<feature type="region of interest" description="Disordered" evidence="1">
    <location>
        <begin position="355"/>
        <end position="457"/>
    </location>
</feature>
<keyword evidence="3" id="KW-1185">Reference proteome</keyword>
<dbReference type="AlphaFoldDB" id="A0A7W7VA98"/>
<evidence type="ECO:0000313" key="2">
    <source>
        <dbReference type="EMBL" id="MBB4902622.1"/>
    </source>
</evidence>
<reference evidence="2 3" key="1">
    <citation type="submission" date="2020-08" db="EMBL/GenBank/DDBJ databases">
        <title>Genomic Encyclopedia of Type Strains, Phase III (KMG-III): the genomes of soil and plant-associated and newly described type strains.</title>
        <authorList>
            <person name="Whitman W."/>
        </authorList>
    </citation>
    <scope>NUCLEOTIDE SEQUENCE [LARGE SCALE GENOMIC DNA]</scope>
    <source>
        <strain evidence="2 3">CECT 3273</strain>
    </source>
</reference>
<sequence>MSTSSSDKIDIVVGNFKADAMLVNVGGTRTLFMRQRQTFSTAVRHVRNVVPGITLEAAERMVREQCPEFRDLDDMLGLNTPTLPSVERPLAEPTEEADKEDPRRKRRRRAALVAALLPALAASWALGRYTDTAGPTAEESSTSAPDVTVDTAGSESAESAAPFDDSQFQFFAGSSKIECNPISVLEAECTDADGMVMSTKAATGPDSTIFTFSYGSERIGLRIFYDADYADTWARQDGSRELYPGMKMHGRFVLWGTDSKRIAEYMKLLVDADRAVGPTAMGGAAPLPPRLAALTLGTLGLDQSDVGRIIARPAVATTDAPAMVAARLVLGLDTTPVPSAPGGEDIVALAAGIEPSPPASATPDVVIVPTRPSTGTAPAAPVESSAPAPTAPTTAPSTTPKAPEGPATTTPAPSEPEHTPPAPSAPPATADPAPEQSQAPAPEKPATADPAPEQSQA</sequence>
<dbReference type="EMBL" id="JACHJI010000017">
    <property type="protein sequence ID" value="MBB4902622.1"/>
    <property type="molecule type" value="Genomic_DNA"/>
</dbReference>
<feature type="compositionally biased region" description="Low complexity" evidence="1">
    <location>
        <begin position="427"/>
        <end position="445"/>
    </location>
</feature>
<evidence type="ECO:0000313" key="3">
    <source>
        <dbReference type="Proteomes" id="UP000579523"/>
    </source>
</evidence>
<feature type="compositionally biased region" description="Low complexity" evidence="1">
    <location>
        <begin position="376"/>
        <end position="412"/>
    </location>
</feature>
<name>A0A7W7VA98_9ACTN</name>
<feature type="non-terminal residue" evidence="2">
    <location>
        <position position="457"/>
    </location>
</feature>
<evidence type="ECO:0000256" key="1">
    <source>
        <dbReference type="SAM" id="MobiDB-lite"/>
    </source>
</evidence>
<feature type="region of interest" description="Disordered" evidence="1">
    <location>
        <begin position="73"/>
        <end position="106"/>
    </location>
</feature>
<feature type="region of interest" description="Disordered" evidence="1">
    <location>
        <begin position="133"/>
        <end position="160"/>
    </location>
</feature>
<gene>
    <name evidence="2" type="ORF">FHS37_006719</name>
</gene>
<protein>
    <submittedName>
        <fullName evidence="2">Uncharacterized protein</fullName>
    </submittedName>
</protein>
<proteinExistence type="predicted"/>
<organism evidence="2 3">
    <name type="scientific">Streptomyces griseomycini</name>
    <dbReference type="NCBI Taxonomy" id="66895"/>
    <lineage>
        <taxon>Bacteria</taxon>
        <taxon>Bacillati</taxon>
        <taxon>Actinomycetota</taxon>
        <taxon>Actinomycetes</taxon>
        <taxon>Kitasatosporales</taxon>
        <taxon>Streptomycetaceae</taxon>
        <taxon>Streptomyces</taxon>
    </lineage>
</organism>
<comment type="caution">
    <text evidence="2">The sequence shown here is derived from an EMBL/GenBank/DDBJ whole genome shotgun (WGS) entry which is preliminary data.</text>
</comment>